<accession>A0A9D4YR44</accession>
<keyword evidence="1" id="KW-0472">Membrane</keyword>
<evidence type="ECO:0000313" key="3">
    <source>
        <dbReference type="Proteomes" id="UP000821837"/>
    </source>
</evidence>
<sequence length="144" mass="16638">MIRYTNRILRIAIMVAYGGNLVMLCGIAYCLVDPTSTWSLRIFCFCYGFLITLDMVDVGFLVESLKLQGPKNFVAKNYVVFQGFRVRFLHDCLDSDQMCLSACGFFKVNLTLLVSIERSIHRRERLLLVPEWSAIRIFPIRELV</sequence>
<keyword evidence="1" id="KW-1133">Transmembrane helix</keyword>
<evidence type="ECO:0000256" key="1">
    <source>
        <dbReference type="SAM" id="Phobius"/>
    </source>
</evidence>
<keyword evidence="3" id="KW-1185">Reference proteome</keyword>
<reference evidence="2" key="2">
    <citation type="submission" date="2021-09" db="EMBL/GenBank/DDBJ databases">
        <authorList>
            <person name="Jia N."/>
            <person name="Wang J."/>
            <person name="Shi W."/>
            <person name="Du L."/>
            <person name="Sun Y."/>
            <person name="Zhan W."/>
            <person name="Jiang J."/>
            <person name="Wang Q."/>
            <person name="Zhang B."/>
            <person name="Ji P."/>
            <person name="Sakyi L.B."/>
            <person name="Cui X."/>
            <person name="Yuan T."/>
            <person name="Jiang B."/>
            <person name="Yang W."/>
            <person name="Lam T.T.-Y."/>
            <person name="Chang Q."/>
            <person name="Ding S."/>
            <person name="Wang X."/>
            <person name="Zhu J."/>
            <person name="Ruan X."/>
            <person name="Zhao L."/>
            <person name="Wei J."/>
            <person name="Que T."/>
            <person name="Du C."/>
            <person name="Cheng J."/>
            <person name="Dai P."/>
            <person name="Han X."/>
            <person name="Huang E."/>
            <person name="Gao Y."/>
            <person name="Liu J."/>
            <person name="Shao H."/>
            <person name="Ye R."/>
            <person name="Li L."/>
            <person name="Wei W."/>
            <person name="Wang X."/>
            <person name="Wang C."/>
            <person name="Huo Q."/>
            <person name="Li W."/>
            <person name="Guo W."/>
            <person name="Chen H."/>
            <person name="Chen S."/>
            <person name="Zhou L."/>
            <person name="Zhou L."/>
            <person name="Ni X."/>
            <person name="Tian J."/>
            <person name="Zhou Y."/>
            <person name="Sheng Y."/>
            <person name="Liu T."/>
            <person name="Pan Y."/>
            <person name="Xia L."/>
            <person name="Li J."/>
            <person name="Zhao F."/>
            <person name="Cao W."/>
        </authorList>
    </citation>
    <scope>NUCLEOTIDE SEQUENCE</scope>
    <source>
        <strain evidence="2">Rsan-2018</strain>
        <tissue evidence="2">Larvae</tissue>
    </source>
</reference>
<feature type="transmembrane region" description="Helical" evidence="1">
    <location>
        <begin position="38"/>
        <end position="62"/>
    </location>
</feature>
<dbReference type="EMBL" id="JABSTV010001073">
    <property type="protein sequence ID" value="KAH7985138.1"/>
    <property type="molecule type" value="Genomic_DNA"/>
</dbReference>
<name>A0A9D4YR44_RHISA</name>
<proteinExistence type="predicted"/>
<gene>
    <name evidence="2" type="ORF">HPB52_024309</name>
</gene>
<protein>
    <submittedName>
        <fullName evidence="2">Uncharacterized protein</fullName>
    </submittedName>
</protein>
<evidence type="ECO:0000313" key="2">
    <source>
        <dbReference type="EMBL" id="KAH7985138.1"/>
    </source>
</evidence>
<reference evidence="2" key="1">
    <citation type="journal article" date="2020" name="Cell">
        <title>Large-Scale Comparative Analyses of Tick Genomes Elucidate Their Genetic Diversity and Vector Capacities.</title>
        <authorList>
            <consortium name="Tick Genome and Microbiome Consortium (TIGMIC)"/>
            <person name="Jia N."/>
            <person name="Wang J."/>
            <person name="Shi W."/>
            <person name="Du L."/>
            <person name="Sun Y."/>
            <person name="Zhan W."/>
            <person name="Jiang J.F."/>
            <person name="Wang Q."/>
            <person name="Zhang B."/>
            <person name="Ji P."/>
            <person name="Bell-Sakyi L."/>
            <person name="Cui X.M."/>
            <person name="Yuan T.T."/>
            <person name="Jiang B.G."/>
            <person name="Yang W.F."/>
            <person name="Lam T.T."/>
            <person name="Chang Q.C."/>
            <person name="Ding S.J."/>
            <person name="Wang X.J."/>
            <person name="Zhu J.G."/>
            <person name="Ruan X.D."/>
            <person name="Zhao L."/>
            <person name="Wei J.T."/>
            <person name="Ye R.Z."/>
            <person name="Que T.C."/>
            <person name="Du C.H."/>
            <person name="Zhou Y.H."/>
            <person name="Cheng J.X."/>
            <person name="Dai P.F."/>
            <person name="Guo W.B."/>
            <person name="Han X.H."/>
            <person name="Huang E.J."/>
            <person name="Li L.F."/>
            <person name="Wei W."/>
            <person name="Gao Y.C."/>
            <person name="Liu J.Z."/>
            <person name="Shao H.Z."/>
            <person name="Wang X."/>
            <person name="Wang C.C."/>
            <person name="Yang T.C."/>
            <person name="Huo Q.B."/>
            <person name="Li W."/>
            <person name="Chen H.Y."/>
            <person name="Chen S.E."/>
            <person name="Zhou L.G."/>
            <person name="Ni X.B."/>
            <person name="Tian J.H."/>
            <person name="Sheng Y."/>
            <person name="Liu T."/>
            <person name="Pan Y.S."/>
            <person name="Xia L.Y."/>
            <person name="Li J."/>
            <person name="Zhao F."/>
            <person name="Cao W.C."/>
        </authorList>
    </citation>
    <scope>NUCLEOTIDE SEQUENCE</scope>
    <source>
        <strain evidence="2">Rsan-2018</strain>
    </source>
</reference>
<dbReference type="AlphaFoldDB" id="A0A9D4YR44"/>
<dbReference type="Proteomes" id="UP000821837">
    <property type="component" value="Unassembled WGS sequence"/>
</dbReference>
<organism evidence="2 3">
    <name type="scientific">Rhipicephalus sanguineus</name>
    <name type="common">Brown dog tick</name>
    <name type="synonym">Ixodes sanguineus</name>
    <dbReference type="NCBI Taxonomy" id="34632"/>
    <lineage>
        <taxon>Eukaryota</taxon>
        <taxon>Metazoa</taxon>
        <taxon>Ecdysozoa</taxon>
        <taxon>Arthropoda</taxon>
        <taxon>Chelicerata</taxon>
        <taxon>Arachnida</taxon>
        <taxon>Acari</taxon>
        <taxon>Parasitiformes</taxon>
        <taxon>Ixodida</taxon>
        <taxon>Ixodoidea</taxon>
        <taxon>Ixodidae</taxon>
        <taxon>Rhipicephalinae</taxon>
        <taxon>Rhipicephalus</taxon>
        <taxon>Rhipicephalus</taxon>
    </lineage>
</organism>
<comment type="caution">
    <text evidence="2">The sequence shown here is derived from an EMBL/GenBank/DDBJ whole genome shotgun (WGS) entry which is preliminary data.</text>
</comment>
<feature type="transmembrane region" description="Helical" evidence="1">
    <location>
        <begin position="12"/>
        <end position="32"/>
    </location>
</feature>
<dbReference type="VEuPathDB" id="VectorBase:RSAN_034280"/>
<keyword evidence="1" id="KW-0812">Transmembrane</keyword>